<dbReference type="Pfam" id="PF17283">
    <property type="entry name" value="Zn_ribbon_SprT"/>
    <property type="match status" value="1"/>
</dbReference>
<keyword evidence="2" id="KW-0482">Metalloprotease</keyword>
<sequence length="176" mass="20045">MTQSVPTLPQMQQTLTERVDACFSQAERRLGRTFARPQIHCNMRGRAAGSARLQTWELRFNPVLFAANYQAFLDEVVPHEVAHLLVYALWGEGRGKSRVLPHGRQWQSVMRELFGLEPSTTHSFDLAVLAQPTVPYACTCQQHGLSIRRHNKVMRGEARYHCRRCKQPLVPVAQPG</sequence>
<dbReference type="SMART" id="SM00731">
    <property type="entry name" value="SprT"/>
    <property type="match status" value="1"/>
</dbReference>
<keyword evidence="2" id="KW-0378">Hydrolase</keyword>
<evidence type="ECO:0000313" key="3">
    <source>
        <dbReference type="Proteomes" id="UP001630969"/>
    </source>
</evidence>
<evidence type="ECO:0000259" key="1">
    <source>
        <dbReference type="SMART" id="SM00731"/>
    </source>
</evidence>
<dbReference type="GO" id="GO:0008237">
    <property type="term" value="F:metallopeptidase activity"/>
    <property type="evidence" value="ECO:0007669"/>
    <property type="project" value="UniProtKB-KW"/>
</dbReference>
<dbReference type="Proteomes" id="UP001630969">
    <property type="component" value="Unassembled WGS sequence"/>
</dbReference>
<reference evidence="2 3" key="1">
    <citation type="submission" date="2024-09" db="EMBL/GenBank/DDBJ databases">
        <title>Aeromonas strains Genome sequencing and assembly.</title>
        <authorList>
            <person name="Hu X."/>
            <person name="Tang B."/>
        </authorList>
    </citation>
    <scope>NUCLEOTIDE SEQUENCE [LARGE SCALE GENOMIC DNA]</scope>
    <source>
        <strain evidence="2 3">NB23SCDHY001</strain>
    </source>
</reference>
<dbReference type="Pfam" id="PF10263">
    <property type="entry name" value="SprT-like"/>
    <property type="match status" value="1"/>
</dbReference>
<dbReference type="NCBIfam" id="NF003421">
    <property type="entry name" value="PRK04860.1"/>
    <property type="match status" value="1"/>
</dbReference>
<dbReference type="GeneID" id="97220098"/>
<comment type="caution">
    <text evidence="2">The sequence shown here is derived from an EMBL/GenBank/DDBJ whole genome shotgun (WGS) entry which is preliminary data.</text>
</comment>
<proteinExistence type="predicted"/>
<accession>A0ABW9GNX6</accession>
<keyword evidence="3" id="KW-1185">Reference proteome</keyword>
<feature type="domain" description="SprT-like" evidence="1">
    <location>
        <begin position="17"/>
        <end position="172"/>
    </location>
</feature>
<organism evidence="2 3">
    <name type="scientific">Aeromonas bivalvium</name>
    <dbReference type="NCBI Taxonomy" id="440079"/>
    <lineage>
        <taxon>Bacteria</taxon>
        <taxon>Pseudomonadati</taxon>
        <taxon>Pseudomonadota</taxon>
        <taxon>Gammaproteobacteria</taxon>
        <taxon>Aeromonadales</taxon>
        <taxon>Aeromonadaceae</taxon>
        <taxon>Aeromonas</taxon>
    </lineage>
</organism>
<dbReference type="InterPro" id="IPR035240">
    <property type="entry name" value="SprT_Zn_ribbon"/>
</dbReference>
<keyword evidence="2" id="KW-0645">Protease</keyword>
<gene>
    <name evidence="2" type="ORF">ACEUDJ_08325</name>
</gene>
<dbReference type="PANTHER" id="PTHR38773:SF1">
    <property type="entry name" value="PROTEIN SPRT"/>
    <property type="match status" value="1"/>
</dbReference>
<dbReference type="PANTHER" id="PTHR38773">
    <property type="entry name" value="PROTEIN SPRT"/>
    <property type="match status" value="1"/>
</dbReference>
<dbReference type="RefSeq" id="WP_111873750.1">
    <property type="nucleotide sequence ID" value="NZ_JBGXBU010000002.1"/>
</dbReference>
<protein>
    <submittedName>
        <fullName evidence="2">SprT family zinc-dependent metalloprotease</fullName>
    </submittedName>
</protein>
<evidence type="ECO:0000313" key="2">
    <source>
        <dbReference type="EMBL" id="MFM4892862.1"/>
    </source>
</evidence>
<dbReference type="InterPro" id="IPR006640">
    <property type="entry name" value="SprT-like_domain"/>
</dbReference>
<name>A0ABW9GNX6_9GAMM</name>
<dbReference type="EMBL" id="JBGXBU010000002">
    <property type="protein sequence ID" value="MFM4892862.1"/>
    <property type="molecule type" value="Genomic_DNA"/>
</dbReference>